<keyword evidence="2" id="KW-0813">Transport</keyword>
<evidence type="ECO:0000256" key="8">
    <source>
        <dbReference type="SAM" id="Phobius"/>
    </source>
</evidence>
<dbReference type="Proteomes" id="UP000644756">
    <property type="component" value="Unassembled WGS sequence"/>
</dbReference>
<keyword evidence="6 8" id="KW-1133">Transmembrane helix</keyword>
<evidence type="ECO:0000256" key="4">
    <source>
        <dbReference type="ARBA" id="ARBA00022519"/>
    </source>
</evidence>
<feature type="domain" description="Major facilitator superfamily associated" evidence="9">
    <location>
        <begin position="22"/>
        <end position="372"/>
    </location>
</feature>
<dbReference type="Pfam" id="PF12832">
    <property type="entry name" value="MFS_1_like"/>
    <property type="match status" value="1"/>
</dbReference>
<dbReference type="GO" id="GO:0005886">
    <property type="term" value="C:plasma membrane"/>
    <property type="evidence" value="ECO:0007669"/>
    <property type="project" value="UniProtKB-SubCell"/>
</dbReference>
<dbReference type="InterPro" id="IPR036259">
    <property type="entry name" value="MFS_trans_sf"/>
</dbReference>
<dbReference type="GO" id="GO:0015528">
    <property type="term" value="F:lactose:proton symporter activity"/>
    <property type="evidence" value="ECO:0007669"/>
    <property type="project" value="TreeGrafter"/>
</dbReference>
<keyword evidence="11" id="KW-1185">Reference proteome</keyword>
<feature type="transmembrane region" description="Helical" evidence="8">
    <location>
        <begin position="212"/>
        <end position="229"/>
    </location>
</feature>
<reference evidence="10" key="2">
    <citation type="submission" date="2020-09" db="EMBL/GenBank/DDBJ databases">
        <authorList>
            <person name="Sun Q."/>
            <person name="Zhou Y."/>
        </authorList>
    </citation>
    <scope>NUCLEOTIDE SEQUENCE</scope>
    <source>
        <strain evidence="10">CGMCC 1.12987</strain>
    </source>
</reference>
<evidence type="ECO:0000256" key="1">
    <source>
        <dbReference type="ARBA" id="ARBA00004429"/>
    </source>
</evidence>
<gene>
    <name evidence="10" type="primary">ywbF</name>
    <name evidence="10" type="ORF">GCM10010916_35600</name>
</gene>
<dbReference type="PIRSF" id="PIRSF004925">
    <property type="entry name" value="HcaT"/>
    <property type="match status" value="1"/>
</dbReference>
<reference evidence="10" key="1">
    <citation type="journal article" date="2014" name="Int. J. Syst. Evol. Microbiol.">
        <title>Complete genome sequence of Corynebacterium casei LMG S-19264T (=DSM 44701T), isolated from a smear-ripened cheese.</title>
        <authorList>
            <consortium name="US DOE Joint Genome Institute (JGI-PGF)"/>
            <person name="Walter F."/>
            <person name="Albersmeier A."/>
            <person name="Kalinowski J."/>
            <person name="Ruckert C."/>
        </authorList>
    </citation>
    <scope>NUCLEOTIDE SEQUENCE</scope>
    <source>
        <strain evidence="10">CGMCC 1.12987</strain>
    </source>
</reference>
<feature type="transmembrane region" description="Helical" evidence="8">
    <location>
        <begin position="25"/>
        <end position="45"/>
    </location>
</feature>
<dbReference type="Gene3D" id="1.20.1250.20">
    <property type="entry name" value="MFS general substrate transporter like domains"/>
    <property type="match status" value="2"/>
</dbReference>
<keyword evidence="4" id="KW-0997">Cell inner membrane</keyword>
<keyword evidence="3" id="KW-1003">Cell membrane</keyword>
<feature type="transmembrane region" description="Helical" evidence="8">
    <location>
        <begin position="148"/>
        <end position="166"/>
    </location>
</feature>
<evidence type="ECO:0000313" key="11">
    <source>
        <dbReference type="Proteomes" id="UP000644756"/>
    </source>
</evidence>
<dbReference type="PANTHER" id="PTHR23522:SF10">
    <property type="entry name" value="3-PHENYLPROPIONIC ACID TRANSPORTER-RELATED"/>
    <property type="match status" value="1"/>
</dbReference>
<name>A0A917LEI8_9BACL</name>
<evidence type="ECO:0000256" key="7">
    <source>
        <dbReference type="ARBA" id="ARBA00023136"/>
    </source>
</evidence>
<dbReference type="EMBL" id="BMGR01000012">
    <property type="protein sequence ID" value="GGG15538.1"/>
    <property type="molecule type" value="Genomic_DNA"/>
</dbReference>
<feature type="transmembrane region" description="Helical" evidence="8">
    <location>
        <begin position="340"/>
        <end position="362"/>
    </location>
</feature>
<feature type="transmembrane region" description="Helical" evidence="8">
    <location>
        <begin position="57"/>
        <end position="76"/>
    </location>
</feature>
<evidence type="ECO:0000256" key="6">
    <source>
        <dbReference type="ARBA" id="ARBA00022989"/>
    </source>
</evidence>
<feature type="transmembrane region" description="Helical" evidence="8">
    <location>
        <begin position="302"/>
        <end position="319"/>
    </location>
</feature>
<dbReference type="PANTHER" id="PTHR23522">
    <property type="entry name" value="BLL5896 PROTEIN"/>
    <property type="match status" value="1"/>
</dbReference>
<keyword evidence="7 8" id="KW-0472">Membrane</keyword>
<dbReference type="GO" id="GO:0030395">
    <property type="term" value="F:lactose binding"/>
    <property type="evidence" value="ECO:0007669"/>
    <property type="project" value="TreeGrafter"/>
</dbReference>
<proteinExistence type="predicted"/>
<comment type="caution">
    <text evidence="10">The sequence shown here is derived from an EMBL/GenBank/DDBJ whole genome shotgun (WGS) entry which is preliminary data.</text>
</comment>
<dbReference type="RefSeq" id="WP_188532419.1">
    <property type="nucleotide sequence ID" value="NZ_BMGR01000012.1"/>
</dbReference>
<accession>A0A917LEI8</accession>
<feature type="transmembrane region" description="Helical" evidence="8">
    <location>
        <begin position="107"/>
        <end position="127"/>
    </location>
</feature>
<feature type="transmembrane region" description="Helical" evidence="8">
    <location>
        <begin position="249"/>
        <end position="268"/>
    </location>
</feature>
<dbReference type="SUPFAM" id="SSF103473">
    <property type="entry name" value="MFS general substrate transporter"/>
    <property type="match status" value="1"/>
</dbReference>
<feature type="transmembrane region" description="Helical" evidence="8">
    <location>
        <begin position="368"/>
        <end position="387"/>
    </location>
</feature>
<evidence type="ECO:0000256" key="3">
    <source>
        <dbReference type="ARBA" id="ARBA00022475"/>
    </source>
</evidence>
<dbReference type="InterPro" id="IPR024989">
    <property type="entry name" value="MFS_assoc_dom"/>
</dbReference>
<keyword evidence="5 8" id="KW-0812">Transmembrane</keyword>
<evidence type="ECO:0000313" key="10">
    <source>
        <dbReference type="EMBL" id="GGG15538.1"/>
    </source>
</evidence>
<protein>
    <submittedName>
        <fullName evidence="10">Transporter YwbF</fullName>
    </submittedName>
</protein>
<evidence type="ECO:0000256" key="2">
    <source>
        <dbReference type="ARBA" id="ARBA00022448"/>
    </source>
</evidence>
<sequence length="393" mass="43691">MTTDANRTTAALSPTAKQEAARLRIYSFSIYTIMAVIVSYIPLYFHDRGFSEQQIGILYSIGPALSIFANLIMGMASDKYRTIRRIMTLLLFGQLLMVALLFSAQEFFIVCLIMGGFYFFQTPLNPLNDSLILLSVKHTGRSYPSIRIFGSLGFAMAALFIGLFLGSSGSGTTMIVLMLAVSVSLALTFTLKDYQGSLRKMEFSGFFKLVRKPDVVTFFFLIMIISTAHRMNEGFLAIIMRQMGASESLIGIAWMASSISEIPILYLLGKYGHKFKELPLLAIAGLFYAVRFWFLSEMTSPGWAILIQAMHSITFGIFFSTALRYMTTLIPDEFRASGQALYAVVWMGFSGLLSGLLGGYVLEQIGQTTFFYVAMGLSLLASAGFMLKHLRSR</sequence>
<dbReference type="AlphaFoldDB" id="A0A917LEI8"/>
<dbReference type="InterPro" id="IPR026032">
    <property type="entry name" value="HcaT-like"/>
</dbReference>
<feature type="transmembrane region" description="Helical" evidence="8">
    <location>
        <begin position="172"/>
        <end position="191"/>
    </location>
</feature>
<feature type="transmembrane region" description="Helical" evidence="8">
    <location>
        <begin position="280"/>
        <end position="296"/>
    </location>
</feature>
<organism evidence="10 11">
    <name type="scientific">Paenibacillus abyssi</name>
    <dbReference type="NCBI Taxonomy" id="1340531"/>
    <lineage>
        <taxon>Bacteria</taxon>
        <taxon>Bacillati</taxon>
        <taxon>Bacillota</taxon>
        <taxon>Bacilli</taxon>
        <taxon>Bacillales</taxon>
        <taxon>Paenibacillaceae</taxon>
        <taxon>Paenibacillus</taxon>
    </lineage>
</organism>
<evidence type="ECO:0000259" key="9">
    <source>
        <dbReference type="Pfam" id="PF12832"/>
    </source>
</evidence>
<comment type="subcellular location">
    <subcellularLocation>
        <location evidence="1">Cell inner membrane</location>
        <topology evidence="1">Multi-pass membrane protein</topology>
    </subcellularLocation>
</comment>
<evidence type="ECO:0000256" key="5">
    <source>
        <dbReference type="ARBA" id="ARBA00022692"/>
    </source>
</evidence>